<reference evidence="2" key="1">
    <citation type="journal article" date="2022" name="G3 (Bethesda)">
        <title>Unveiling the complete genome sequence of Alicyclobacillus acidoterrestris DSM 3922T, a taint-producing strain.</title>
        <authorList>
            <person name="Leonardo I.C."/>
            <person name="Barreto Crespo M.T."/>
            <person name="Gaspar F.B."/>
        </authorList>
    </citation>
    <scope>NUCLEOTIDE SEQUENCE [LARGE SCALE GENOMIC DNA]</scope>
    <source>
        <strain evidence="2">DSM 3922</strain>
    </source>
</reference>
<evidence type="ECO:0000313" key="1">
    <source>
        <dbReference type="EMBL" id="UNO48959.1"/>
    </source>
</evidence>
<name>T0BKZ2_ALIAG</name>
<sequence>MSTRVLGTTWIVDYLPYMNVEDEAGIKLHPVMPTSVQLKYVGRCEHGRAHLFANVLTSYGSRTEIKHQCPYYMVWNTQRAILENVMERLGERIWITEYNPFHSHEWSNMYGYPTEIFNGPIVEAVIVGGLYLGKGSPFDRSEYDDDLDNGGGT</sequence>
<evidence type="ECO:0000313" key="2">
    <source>
        <dbReference type="Proteomes" id="UP000829401"/>
    </source>
</evidence>
<proteinExistence type="predicted"/>
<gene>
    <name evidence="1" type="ORF">K1I37_20655</name>
</gene>
<protein>
    <submittedName>
        <fullName evidence="1">Uncharacterized protein</fullName>
    </submittedName>
</protein>
<accession>T0BKZ2</accession>
<dbReference type="RefSeq" id="WP_021298562.1">
    <property type="nucleotide sequence ID" value="NZ_AURB01000195.1"/>
</dbReference>
<dbReference type="Proteomes" id="UP000829401">
    <property type="component" value="Chromosome"/>
</dbReference>
<accession>A0A9E6ZNN6</accession>
<dbReference type="EMBL" id="CP080467">
    <property type="protein sequence ID" value="UNO48959.1"/>
    <property type="molecule type" value="Genomic_DNA"/>
</dbReference>
<dbReference type="KEGG" id="aaco:K1I37_20655"/>
<organism evidence="1 2">
    <name type="scientific">Alicyclobacillus acidoterrestris (strain ATCC 49025 / DSM 3922 / CIP 106132 / NCIMB 13137 / GD3B)</name>
    <dbReference type="NCBI Taxonomy" id="1356854"/>
    <lineage>
        <taxon>Bacteria</taxon>
        <taxon>Bacillati</taxon>
        <taxon>Bacillota</taxon>
        <taxon>Bacilli</taxon>
        <taxon>Bacillales</taxon>
        <taxon>Alicyclobacillaceae</taxon>
        <taxon>Alicyclobacillus</taxon>
    </lineage>
</organism>
<keyword evidence="2" id="KW-1185">Reference proteome</keyword>
<dbReference type="AlphaFoldDB" id="T0BKZ2"/>